<name>A0A8C0GEK5_CHEAB</name>
<dbReference type="GO" id="GO:0005201">
    <property type="term" value="F:extracellular matrix structural constituent"/>
    <property type="evidence" value="ECO:0007669"/>
    <property type="project" value="InterPro"/>
</dbReference>
<feature type="region of interest" description="Disordered" evidence="5">
    <location>
        <begin position="166"/>
        <end position="251"/>
    </location>
</feature>
<evidence type="ECO:0000256" key="3">
    <source>
        <dbReference type="ARBA" id="ARBA00022530"/>
    </source>
</evidence>
<reference evidence="7" key="2">
    <citation type="submission" date="2025-09" db="UniProtKB">
        <authorList>
            <consortium name="Ensembl"/>
        </authorList>
    </citation>
    <scope>IDENTIFICATION</scope>
</reference>
<dbReference type="InterPro" id="IPR008160">
    <property type="entry name" value="Collagen"/>
</dbReference>
<evidence type="ECO:0000256" key="4">
    <source>
        <dbReference type="ARBA" id="ARBA00023119"/>
    </source>
</evidence>
<dbReference type="GO" id="GO:0005581">
    <property type="term" value="C:collagen trimer"/>
    <property type="evidence" value="ECO:0007669"/>
    <property type="project" value="UniProtKB-KW"/>
</dbReference>
<dbReference type="PANTHER" id="PTHR24023">
    <property type="entry name" value="COLLAGEN ALPHA"/>
    <property type="match status" value="1"/>
</dbReference>
<dbReference type="GO" id="GO:0031012">
    <property type="term" value="C:extracellular matrix"/>
    <property type="evidence" value="ECO:0007669"/>
    <property type="project" value="TreeGrafter"/>
</dbReference>
<sequence>MGERGHPGPPGPPGEQGLPGLAGKEGTKGSPGERGPAGSAGPIGLPGRPGPQGPAGPAGEKGAPVSIVSKSEWVKYGPPGPPGPRGPSGPPGADGPQGPPGGIGNPGAVGEKGESGLEGPPGKTGPVGPQGAPGKPGPDGLRGIPGPVVISSSFIYFFKGPPGLPGLKGDSGPKGEKGHPGLIGLIGPPGEQGEKGDRGLPGPQGSSGPKGEQGITGPSGPIGPPGPPGLPVCKLRVKQSGSGPPGEVIQPLPIQSSKRTRRNIDASQLVDEGNTDNYMDYADGMEEIFGSLNSLKLEIEQMKHPLGTQHNPARTCKDLQLCHPDFPDGEYWVDPNQGCSRDSFKVYCNFTAGGETCIFPDKKSEGARITSWPKETPGSWFSEFKRGKLLSYVDSDGNPIGVVHMTFLRLLSASANQNITYNCYQSVAWQDATTGIYDKAIRFLGSNDEEMSYDNNPYIRAVLDGCAARKGYQKTILEINTPKVEQVPIVDIMFNDFGEPSQKFGFEVGPACFMG</sequence>
<dbReference type="GeneTree" id="ENSGT00940000159211"/>
<dbReference type="InterPro" id="IPR000885">
    <property type="entry name" value="Fib_collagen_C"/>
</dbReference>
<keyword evidence="3" id="KW-0272">Extracellular matrix</keyword>
<evidence type="ECO:0000259" key="6">
    <source>
        <dbReference type="PROSITE" id="PS51461"/>
    </source>
</evidence>
<feature type="compositionally biased region" description="Low complexity" evidence="5">
    <location>
        <begin position="180"/>
        <end position="189"/>
    </location>
</feature>
<keyword evidence="2" id="KW-0964">Secreted</keyword>
<keyword evidence="4" id="KW-0176">Collagen</keyword>
<dbReference type="AlphaFoldDB" id="A0A8C0GEK5"/>
<feature type="compositionally biased region" description="Pro residues" evidence="5">
    <location>
        <begin position="221"/>
        <end position="230"/>
    </location>
</feature>
<dbReference type="Pfam" id="PF01410">
    <property type="entry name" value="COLFI"/>
    <property type="match status" value="1"/>
</dbReference>
<feature type="domain" description="Fibrillar collagen NC1" evidence="6">
    <location>
        <begin position="286"/>
        <end position="514"/>
    </location>
</feature>
<accession>A0A8C0GEK5</accession>
<dbReference type="Ensembl" id="ENSCABT00000006589.1">
    <property type="protein sequence ID" value="ENSCABP00000006045.1"/>
    <property type="gene ID" value="ENSCABG00000004552.1"/>
</dbReference>
<evidence type="ECO:0000256" key="1">
    <source>
        <dbReference type="ARBA" id="ARBA00004498"/>
    </source>
</evidence>
<comment type="subcellular location">
    <subcellularLocation>
        <location evidence="1">Secreted</location>
        <location evidence="1">Extracellular space</location>
        <location evidence="1">Extracellular matrix</location>
    </subcellularLocation>
</comment>
<organism evidence="7 8">
    <name type="scientific">Chelonoidis abingdonii</name>
    <name type="common">Abingdon island giant tortoise</name>
    <name type="synonym">Testudo abingdonii</name>
    <dbReference type="NCBI Taxonomy" id="106734"/>
    <lineage>
        <taxon>Eukaryota</taxon>
        <taxon>Metazoa</taxon>
        <taxon>Chordata</taxon>
        <taxon>Craniata</taxon>
        <taxon>Vertebrata</taxon>
        <taxon>Euteleostomi</taxon>
        <taxon>Archelosauria</taxon>
        <taxon>Testudinata</taxon>
        <taxon>Testudines</taxon>
        <taxon>Cryptodira</taxon>
        <taxon>Durocryptodira</taxon>
        <taxon>Testudinoidea</taxon>
        <taxon>Testudinidae</taxon>
        <taxon>Chelonoidis</taxon>
    </lineage>
</organism>
<reference evidence="7" key="1">
    <citation type="submission" date="2025-08" db="UniProtKB">
        <authorList>
            <consortium name="Ensembl"/>
        </authorList>
    </citation>
    <scope>IDENTIFICATION</scope>
</reference>
<evidence type="ECO:0000313" key="7">
    <source>
        <dbReference type="Ensembl" id="ENSCABP00000006045.1"/>
    </source>
</evidence>
<feature type="compositionally biased region" description="Pro residues" evidence="5">
    <location>
        <begin position="78"/>
        <end position="90"/>
    </location>
</feature>
<dbReference type="OMA" id="RITAWPK"/>
<dbReference type="Pfam" id="PF01391">
    <property type="entry name" value="Collagen"/>
    <property type="match status" value="3"/>
</dbReference>
<keyword evidence="8" id="KW-1185">Reference proteome</keyword>
<protein>
    <recommendedName>
        <fullName evidence="6">Fibrillar collagen NC1 domain-containing protein</fullName>
    </recommendedName>
</protein>
<dbReference type="PROSITE" id="PS51461">
    <property type="entry name" value="NC1_FIB"/>
    <property type="match status" value="1"/>
</dbReference>
<feature type="region of interest" description="Disordered" evidence="5">
    <location>
        <begin position="1"/>
        <end position="146"/>
    </location>
</feature>
<evidence type="ECO:0000256" key="5">
    <source>
        <dbReference type="SAM" id="MobiDB-lite"/>
    </source>
</evidence>
<proteinExistence type="predicted"/>
<evidence type="ECO:0000256" key="2">
    <source>
        <dbReference type="ARBA" id="ARBA00022525"/>
    </source>
</evidence>
<dbReference type="FunFam" id="2.60.120.1000:FF:000002">
    <property type="entry name" value="Collagen XI alpha 1 chain"/>
    <property type="match status" value="1"/>
</dbReference>
<evidence type="ECO:0000313" key="8">
    <source>
        <dbReference type="Proteomes" id="UP000694404"/>
    </source>
</evidence>
<feature type="compositionally biased region" description="Low complexity" evidence="5">
    <location>
        <begin position="55"/>
        <end position="64"/>
    </location>
</feature>
<dbReference type="PANTHER" id="PTHR24023:SF1082">
    <property type="entry name" value="COLLAGEN TRIPLE HELIX REPEAT"/>
    <property type="match status" value="1"/>
</dbReference>
<dbReference type="InterPro" id="IPR050149">
    <property type="entry name" value="Collagen_superfamily"/>
</dbReference>
<dbReference type="Gene3D" id="2.60.120.1000">
    <property type="match status" value="1"/>
</dbReference>
<dbReference type="GO" id="GO:0005615">
    <property type="term" value="C:extracellular space"/>
    <property type="evidence" value="ECO:0007669"/>
    <property type="project" value="TreeGrafter"/>
</dbReference>
<dbReference type="Proteomes" id="UP000694404">
    <property type="component" value="Unplaced"/>
</dbReference>
<dbReference type="SMART" id="SM00038">
    <property type="entry name" value="COLFI"/>
    <property type="match status" value="1"/>
</dbReference>